<evidence type="ECO:0000259" key="5">
    <source>
        <dbReference type="Pfam" id="PF00732"/>
    </source>
</evidence>
<dbReference type="PANTHER" id="PTHR11552">
    <property type="entry name" value="GLUCOSE-METHANOL-CHOLINE GMC OXIDOREDUCTASE"/>
    <property type="match status" value="1"/>
</dbReference>
<dbReference type="InterPro" id="IPR012132">
    <property type="entry name" value="GMC_OxRdtase"/>
</dbReference>
<accession>A0A9W6TUS3</accession>
<dbReference type="Gene3D" id="3.30.560.10">
    <property type="entry name" value="Glucose Oxidase, domain 3"/>
    <property type="match status" value="2"/>
</dbReference>
<dbReference type="Pfam" id="PF05199">
    <property type="entry name" value="GMC_oxred_C"/>
    <property type="match status" value="1"/>
</dbReference>
<organism evidence="7 8">
    <name type="scientific">Phytophthora lilii</name>
    <dbReference type="NCBI Taxonomy" id="2077276"/>
    <lineage>
        <taxon>Eukaryota</taxon>
        <taxon>Sar</taxon>
        <taxon>Stramenopiles</taxon>
        <taxon>Oomycota</taxon>
        <taxon>Peronosporomycetes</taxon>
        <taxon>Peronosporales</taxon>
        <taxon>Peronosporaceae</taxon>
        <taxon>Phytophthora</taxon>
    </lineage>
</organism>
<dbReference type="InterPro" id="IPR036188">
    <property type="entry name" value="FAD/NAD-bd_sf"/>
</dbReference>
<dbReference type="EMBL" id="BSXW01000356">
    <property type="protein sequence ID" value="GMF19815.1"/>
    <property type="molecule type" value="Genomic_DNA"/>
</dbReference>
<evidence type="ECO:0000256" key="3">
    <source>
        <dbReference type="ARBA" id="ARBA00022630"/>
    </source>
</evidence>
<feature type="domain" description="Glucose-methanol-choline oxidoreductase N-terminal" evidence="5">
    <location>
        <begin position="32"/>
        <end position="93"/>
    </location>
</feature>
<keyword evidence="4" id="KW-0274">FAD</keyword>
<dbReference type="GO" id="GO:0016614">
    <property type="term" value="F:oxidoreductase activity, acting on CH-OH group of donors"/>
    <property type="evidence" value="ECO:0007669"/>
    <property type="project" value="InterPro"/>
</dbReference>
<dbReference type="SUPFAM" id="SSF54373">
    <property type="entry name" value="FAD-linked reductases, C-terminal domain"/>
    <property type="match status" value="1"/>
</dbReference>
<dbReference type="AlphaFoldDB" id="A0A9W6TUS3"/>
<dbReference type="OrthoDB" id="269227at2759"/>
<evidence type="ECO:0000256" key="2">
    <source>
        <dbReference type="ARBA" id="ARBA00010790"/>
    </source>
</evidence>
<evidence type="ECO:0000259" key="6">
    <source>
        <dbReference type="Pfam" id="PF05199"/>
    </source>
</evidence>
<keyword evidence="3" id="KW-0285">Flavoprotein</keyword>
<dbReference type="PANTHER" id="PTHR11552:SF147">
    <property type="entry name" value="CHOLINE DEHYDROGENASE, MITOCHONDRIAL"/>
    <property type="match status" value="1"/>
</dbReference>
<protein>
    <submittedName>
        <fullName evidence="7">Unnamed protein product</fullName>
    </submittedName>
</protein>
<comment type="cofactor">
    <cofactor evidence="1">
        <name>FAD</name>
        <dbReference type="ChEBI" id="CHEBI:57692"/>
    </cofactor>
</comment>
<dbReference type="InterPro" id="IPR000172">
    <property type="entry name" value="GMC_OxRdtase_N"/>
</dbReference>
<evidence type="ECO:0000313" key="7">
    <source>
        <dbReference type="EMBL" id="GMF19815.1"/>
    </source>
</evidence>
<gene>
    <name evidence="7" type="ORF">Plil01_000760800</name>
</gene>
<dbReference type="Gene3D" id="3.30.410.40">
    <property type="match status" value="1"/>
</dbReference>
<dbReference type="Pfam" id="PF00732">
    <property type="entry name" value="GMC_oxred_N"/>
    <property type="match status" value="1"/>
</dbReference>
<dbReference type="GO" id="GO:0050660">
    <property type="term" value="F:flavin adenine dinucleotide binding"/>
    <property type="evidence" value="ECO:0007669"/>
    <property type="project" value="InterPro"/>
</dbReference>
<proteinExistence type="inferred from homology"/>
<keyword evidence="8" id="KW-1185">Reference proteome</keyword>
<evidence type="ECO:0000313" key="8">
    <source>
        <dbReference type="Proteomes" id="UP001165083"/>
    </source>
</evidence>
<dbReference type="SUPFAM" id="SSF51905">
    <property type="entry name" value="FAD/NAD(P)-binding domain"/>
    <property type="match status" value="1"/>
</dbReference>
<comment type="caution">
    <text evidence="7">The sequence shown here is derived from an EMBL/GenBank/DDBJ whole genome shotgun (WGS) entry which is preliminary data.</text>
</comment>
<sequence>MKAPEMFLVVNYGKEKNCWRNVLSITTYPEAVDMNGYQQEGLGWMDMTIHKGKRWSAAAGYLHPVMDRKNLTVITDTFVNEVIFEGKKAVAINTPQLLMLSGVGDAEHLKEMGVPLVHHLPAIGKNMEDHLGTYLNFQCKKPITLYNATWRFPHKMVAIALEWLISQTGPGSSSQIEAGGFIRTSIDEGLHVRAGHVMTGHCSTIRATSRGYIKLRSKNPREHPIIEPNYLDTHEDIVDIRNGVKLTREIFKQKAFDEFRGDAVSPTDSVQTDEEIDAWVRQHAGTVYHPSCTARMGVDENTAVDPETRVHGMEGLRIVDASIMPNIVSGNLNGSVIMMAE</sequence>
<feature type="domain" description="Glucose-methanol-choline oxidoreductase C-terminal" evidence="6">
    <location>
        <begin position="208"/>
        <end position="340"/>
    </location>
</feature>
<comment type="similarity">
    <text evidence="2">Belongs to the GMC oxidoreductase family.</text>
</comment>
<dbReference type="Gene3D" id="3.50.50.60">
    <property type="entry name" value="FAD/NAD(P)-binding domain"/>
    <property type="match status" value="3"/>
</dbReference>
<reference evidence="7" key="1">
    <citation type="submission" date="2023-04" db="EMBL/GenBank/DDBJ databases">
        <title>Phytophthora lilii NBRC 32176.</title>
        <authorList>
            <person name="Ichikawa N."/>
            <person name="Sato H."/>
            <person name="Tonouchi N."/>
        </authorList>
    </citation>
    <scope>NUCLEOTIDE SEQUENCE</scope>
    <source>
        <strain evidence="7">NBRC 32176</strain>
    </source>
</reference>
<dbReference type="Proteomes" id="UP001165083">
    <property type="component" value="Unassembled WGS sequence"/>
</dbReference>
<evidence type="ECO:0000256" key="1">
    <source>
        <dbReference type="ARBA" id="ARBA00001974"/>
    </source>
</evidence>
<evidence type="ECO:0000256" key="4">
    <source>
        <dbReference type="ARBA" id="ARBA00022827"/>
    </source>
</evidence>
<dbReference type="InterPro" id="IPR007867">
    <property type="entry name" value="GMC_OxRtase_C"/>
</dbReference>
<name>A0A9W6TUS3_9STRA</name>